<dbReference type="SUPFAM" id="SSF48403">
    <property type="entry name" value="Ankyrin repeat"/>
    <property type="match status" value="1"/>
</dbReference>
<evidence type="ECO:0000256" key="6">
    <source>
        <dbReference type="ARBA" id="ARBA00023163"/>
    </source>
</evidence>
<dbReference type="OrthoDB" id="337270at2759"/>
<evidence type="ECO:0000256" key="9">
    <source>
        <dbReference type="RuleBase" id="RU364146"/>
    </source>
</evidence>
<keyword evidence="9" id="KW-0010">Activator</keyword>
<dbReference type="InterPro" id="IPR002110">
    <property type="entry name" value="Ankyrin_rpt"/>
</dbReference>
<evidence type="ECO:0000256" key="5">
    <source>
        <dbReference type="ARBA" id="ARBA00023043"/>
    </source>
</evidence>
<dbReference type="Gene3D" id="1.25.40.20">
    <property type="entry name" value="Ankyrin repeat-containing domain"/>
    <property type="match status" value="1"/>
</dbReference>
<comment type="subcellular location">
    <subcellularLocation>
        <location evidence="1 9">Nucleus</location>
    </subcellularLocation>
</comment>
<keyword evidence="4 9" id="KW-0805">Transcription regulation</keyword>
<evidence type="ECO:0000256" key="1">
    <source>
        <dbReference type="ARBA" id="ARBA00004123"/>
    </source>
</evidence>
<dbReference type="GO" id="GO:0016592">
    <property type="term" value="C:mediator complex"/>
    <property type="evidence" value="ECO:0007669"/>
    <property type="project" value="InterPro"/>
</dbReference>
<dbReference type="InterPro" id="IPR019145">
    <property type="entry name" value="Mediator_Med10"/>
</dbReference>
<dbReference type="GO" id="GO:0006357">
    <property type="term" value="P:regulation of transcription by RNA polymerase II"/>
    <property type="evidence" value="ECO:0007669"/>
    <property type="project" value="InterPro"/>
</dbReference>
<comment type="similarity">
    <text evidence="2 9">Belongs to the Mediator complex subunit 10 family.</text>
</comment>
<proteinExistence type="inferred from homology"/>
<dbReference type="PANTHER" id="PTHR24171">
    <property type="entry name" value="ANKYRIN REPEAT DOMAIN-CONTAINING PROTEIN 39-RELATED"/>
    <property type="match status" value="1"/>
</dbReference>
<dbReference type="Pfam" id="PF09748">
    <property type="entry name" value="Med10"/>
    <property type="match status" value="1"/>
</dbReference>
<accession>A0A3M7QU01</accession>
<keyword evidence="6 9" id="KW-0804">Transcription</keyword>
<keyword evidence="5 8" id="KW-0040">ANK repeat</keyword>
<dbReference type="GO" id="GO:0003712">
    <property type="term" value="F:transcription coregulator activity"/>
    <property type="evidence" value="ECO:0007669"/>
    <property type="project" value="InterPro"/>
</dbReference>
<dbReference type="SMART" id="SM00248">
    <property type="entry name" value="ANK"/>
    <property type="match status" value="3"/>
</dbReference>
<reference evidence="10 11" key="1">
    <citation type="journal article" date="2018" name="Sci. Rep.">
        <title>Genomic signatures of local adaptation to the degree of environmental predictability in rotifers.</title>
        <authorList>
            <person name="Franch-Gras L."/>
            <person name="Hahn C."/>
            <person name="Garcia-Roger E.M."/>
            <person name="Carmona M.J."/>
            <person name="Serra M."/>
            <person name="Gomez A."/>
        </authorList>
    </citation>
    <scope>NUCLEOTIDE SEQUENCE [LARGE SCALE GENOMIC DNA]</scope>
    <source>
        <strain evidence="10">HYR1</strain>
    </source>
</reference>
<comment type="function">
    <text evidence="9">Component of the Mediator complex, a coactivator involved in the regulated transcription of nearly all RNA polymerase II-dependent genes. Mediator functions as a bridge to convey information from gene-specific regulatory proteins to the basal RNA polymerase II transcription machinery. Mediator is recruited to promoters by direct interactions with regulatory proteins and serves as a scaffold for the assembly of a functional preinitiation complex with RNA polymerase II and the general transcription factors.</text>
</comment>
<dbReference type="InterPro" id="IPR036770">
    <property type="entry name" value="Ankyrin_rpt-contain_sf"/>
</dbReference>
<evidence type="ECO:0000256" key="7">
    <source>
        <dbReference type="ARBA" id="ARBA00023242"/>
    </source>
</evidence>
<keyword evidence="7 9" id="KW-0539">Nucleus</keyword>
<feature type="repeat" description="ANK" evidence="8">
    <location>
        <begin position="200"/>
        <end position="232"/>
    </location>
</feature>
<dbReference type="PROSITE" id="PS50297">
    <property type="entry name" value="ANK_REP_REGION"/>
    <property type="match status" value="1"/>
</dbReference>
<feature type="repeat" description="ANK" evidence="8">
    <location>
        <begin position="166"/>
        <end position="198"/>
    </location>
</feature>
<sequence length="290" mass="33878">MDKECVETLEQHLDLLIDTSRQLGIMAADFQEQSQRSFNQKFIIMGNCLRNLHEMKDNFADVKVPVSVFNYIDEGKNPLLYTKDCLMKTLKKNEEIKGKIVTLKTFRDLLLEELNKNFPDDYDAYQNLEEIDFERSIYNACVVGDFEKVKKLIIQDKELVNCQDKNGYSALHYAARNNFIDICRYLLENGANVDLKTKSCQSTALHRACFVGNYEIVQLLLNFNSNIFDKDCDFKTPFQKALDQLIIKNEPIFEKILKLLIAKDKRIIDEKDKFNKSVIELCPKIRTWIE</sequence>
<name>A0A3M7QU01_BRAPC</name>
<dbReference type="Proteomes" id="UP000276133">
    <property type="component" value="Unassembled WGS sequence"/>
</dbReference>
<evidence type="ECO:0000256" key="4">
    <source>
        <dbReference type="ARBA" id="ARBA00023015"/>
    </source>
</evidence>
<comment type="caution">
    <text evidence="10">The sequence shown here is derived from an EMBL/GenBank/DDBJ whole genome shotgun (WGS) entry which is preliminary data.</text>
</comment>
<gene>
    <name evidence="9" type="primary">MED10</name>
    <name evidence="10" type="ORF">BpHYR1_035826</name>
</gene>
<keyword evidence="3" id="KW-0677">Repeat</keyword>
<evidence type="ECO:0000313" key="11">
    <source>
        <dbReference type="Proteomes" id="UP000276133"/>
    </source>
</evidence>
<evidence type="ECO:0000256" key="3">
    <source>
        <dbReference type="ARBA" id="ARBA00022737"/>
    </source>
</evidence>
<dbReference type="PANTHER" id="PTHR24171:SF9">
    <property type="entry name" value="ANKYRIN REPEAT DOMAIN-CONTAINING PROTEIN 39"/>
    <property type="match status" value="1"/>
</dbReference>
<keyword evidence="11" id="KW-1185">Reference proteome</keyword>
<dbReference type="EMBL" id="REGN01005185">
    <property type="protein sequence ID" value="RNA14458.1"/>
    <property type="molecule type" value="Genomic_DNA"/>
</dbReference>
<protein>
    <recommendedName>
        <fullName evidence="9">Mediator of RNA polymerase II transcription subunit 10</fullName>
    </recommendedName>
    <alternativeName>
        <fullName evidence="9">Mediator complex subunit 10</fullName>
    </alternativeName>
</protein>
<organism evidence="10 11">
    <name type="scientific">Brachionus plicatilis</name>
    <name type="common">Marine rotifer</name>
    <name type="synonym">Brachionus muelleri</name>
    <dbReference type="NCBI Taxonomy" id="10195"/>
    <lineage>
        <taxon>Eukaryota</taxon>
        <taxon>Metazoa</taxon>
        <taxon>Spiralia</taxon>
        <taxon>Gnathifera</taxon>
        <taxon>Rotifera</taxon>
        <taxon>Eurotatoria</taxon>
        <taxon>Monogononta</taxon>
        <taxon>Pseudotrocha</taxon>
        <taxon>Ploima</taxon>
        <taxon>Brachionidae</taxon>
        <taxon>Brachionus</taxon>
    </lineage>
</organism>
<dbReference type="Pfam" id="PF12796">
    <property type="entry name" value="Ank_2"/>
    <property type="match status" value="1"/>
</dbReference>
<evidence type="ECO:0000256" key="8">
    <source>
        <dbReference type="PROSITE-ProRule" id="PRU00023"/>
    </source>
</evidence>
<dbReference type="AlphaFoldDB" id="A0A3M7QU01"/>
<evidence type="ECO:0000256" key="2">
    <source>
        <dbReference type="ARBA" id="ARBA00005389"/>
    </source>
</evidence>
<evidence type="ECO:0000313" key="10">
    <source>
        <dbReference type="EMBL" id="RNA14458.1"/>
    </source>
</evidence>
<comment type="subunit">
    <text evidence="9">Component of the Mediator complex.</text>
</comment>
<dbReference type="PROSITE" id="PS50088">
    <property type="entry name" value="ANK_REPEAT"/>
    <property type="match status" value="2"/>
</dbReference>
<dbReference type="STRING" id="10195.A0A3M7QU01"/>